<dbReference type="InterPro" id="IPR036097">
    <property type="entry name" value="HisK_dim/P_sf"/>
</dbReference>
<proteinExistence type="predicted"/>
<dbReference type="Pfam" id="PF00072">
    <property type="entry name" value="Response_reg"/>
    <property type="match status" value="1"/>
</dbReference>
<dbReference type="InterPro" id="IPR011006">
    <property type="entry name" value="CheY-like_superfamily"/>
</dbReference>
<evidence type="ECO:0000256" key="3">
    <source>
        <dbReference type="ARBA" id="ARBA00022553"/>
    </source>
</evidence>
<reference evidence="10 11" key="1">
    <citation type="journal article" date="2017" name="ISME J.">
        <title>Energy and carbon metabolisms in a deep terrestrial subsurface fluid microbial community.</title>
        <authorList>
            <person name="Momper L."/>
            <person name="Jungbluth S.P."/>
            <person name="Lee M.D."/>
            <person name="Amend J.P."/>
        </authorList>
    </citation>
    <scope>NUCLEOTIDE SEQUENCE [LARGE SCALE GENOMIC DNA]</scope>
    <source>
        <strain evidence="10">SURF_17</strain>
    </source>
</reference>
<evidence type="ECO:0000313" key="10">
    <source>
        <dbReference type="EMBL" id="RJP66561.1"/>
    </source>
</evidence>
<dbReference type="Gene3D" id="3.40.50.2300">
    <property type="match status" value="1"/>
</dbReference>
<keyword evidence="3 8" id="KW-0597">Phosphoprotein</keyword>
<dbReference type="AlphaFoldDB" id="A0A419ESH7"/>
<evidence type="ECO:0000256" key="2">
    <source>
        <dbReference type="ARBA" id="ARBA00012438"/>
    </source>
</evidence>
<dbReference type="EMBL" id="QZKI01000114">
    <property type="protein sequence ID" value="RJP66561.1"/>
    <property type="molecule type" value="Genomic_DNA"/>
</dbReference>
<evidence type="ECO:0000256" key="1">
    <source>
        <dbReference type="ARBA" id="ARBA00000085"/>
    </source>
</evidence>
<protein>
    <recommendedName>
        <fullName evidence="2">histidine kinase</fullName>
        <ecNumber evidence="2">2.7.13.3</ecNumber>
    </recommendedName>
</protein>
<keyword evidence="5" id="KW-0805">Transcription regulation</keyword>
<evidence type="ECO:0000256" key="7">
    <source>
        <dbReference type="ARBA" id="ARBA00023163"/>
    </source>
</evidence>
<evidence type="ECO:0000256" key="4">
    <source>
        <dbReference type="ARBA" id="ARBA00023012"/>
    </source>
</evidence>
<evidence type="ECO:0000256" key="6">
    <source>
        <dbReference type="ARBA" id="ARBA00023125"/>
    </source>
</evidence>
<keyword evidence="7" id="KW-0804">Transcription</keyword>
<evidence type="ECO:0000313" key="11">
    <source>
        <dbReference type="Proteomes" id="UP000285961"/>
    </source>
</evidence>
<dbReference type="CDD" id="cd00082">
    <property type="entry name" value="HisKA"/>
    <property type="match status" value="1"/>
</dbReference>
<dbReference type="SMART" id="SM00388">
    <property type="entry name" value="HisKA"/>
    <property type="match status" value="1"/>
</dbReference>
<evidence type="ECO:0000259" key="9">
    <source>
        <dbReference type="PROSITE" id="PS50110"/>
    </source>
</evidence>
<dbReference type="InterPro" id="IPR003661">
    <property type="entry name" value="HisK_dim/P_dom"/>
</dbReference>
<feature type="domain" description="Response regulatory" evidence="9">
    <location>
        <begin position="10"/>
        <end position="126"/>
    </location>
</feature>
<dbReference type="SUPFAM" id="SSF52172">
    <property type="entry name" value="CheY-like"/>
    <property type="match status" value="1"/>
</dbReference>
<sequence>MTEEKKEPGRILVVDDDRMSAELLKTKLSVLGYDVTVAYSAEEAIAADKRVRPHLILLDIVLPEMSGFEACRKFNEIHADRYVPVILVTSMNDVESKIQGLESGAYDYVAKPFDTQELLARVRSAMRTKKLYDELSATREKLTEAEKLAELGKFVTTIHHEINNPLQAILLSAENMMLDLEAGNVSRDDLEIVLKSCHRIQEVLQKIMTLKRVRSAPYLGGTDMLDLDKSSE</sequence>
<dbReference type="GO" id="GO:0005829">
    <property type="term" value="C:cytosol"/>
    <property type="evidence" value="ECO:0007669"/>
    <property type="project" value="TreeGrafter"/>
</dbReference>
<name>A0A419ESH7_9BACT</name>
<dbReference type="GO" id="GO:0006355">
    <property type="term" value="P:regulation of DNA-templated transcription"/>
    <property type="evidence" value="ECO:0007669"/>
    <property type="project" value="TreeGrafter"/>
</dbReference>
<evidence type="ECO:0000256" key="5">
    <source>
        <dbReference type="ARBA" id="ARBA00023015"/>
    </source>
</evidence>
<accession>A0A419ESH7</accession>
<dbReference type="Pfam" id="PF00512">
    <property type="entry name" value="HisKA"/>
    <property type="match status" value="1"/>
</dbReference>
<dbReference type="Proteomes" id="UP000285961">
    <property type="component" value="Unassembled WGS sequence"/>
</dbReference>
<dbReference type="PANTHER" id="PTHR48111:SF1">
    <property type="entry name" value="TWO-COMPONENT RESPONSE REGULATOR ORR33"/>
    <property type="match status" value="1"/>
</dbReference>
<dbReference type="PROSITE" id="PS50110">
    <property type="entry name" value="RESPONSE_REGULATORY"/>
    <property type="match status" value="1"/>
</dbReference>
<dbReference type="GO" id="GO:0032993">
    <property type="term" value="C:protein-DNA complex"/>
    <property type="evidence" value="ECO:0007669"/>
    <property type="project" value="TreeGrafter"/>
</dbReference>
<dbReference type="SUPFAM" id="SSF47384">
    <property type="entry name" value="Homodimeric domain of signal transducing histidine kinase"/>
    <property type="match status" value="1"/>
</dbReference>
<gene>
    <name evidence="10" type="ORF">C4532_15945</name>
</gene>
<dbReference type="GO" id="GO:0000156">
    <property type="term" value="F:phosphorelay response regulator activity"/>
    <property type="evidence" value="ECO:0007669"/>
    <property type="project" value="TreeGrafter"/>
</dbReference>
<dbReference type="InterPro" id="IPR039420">
    <property type="entry name" value="WalR-like"/>
</dbReference>
<dbReference type="Gene3D" id="1.10.287.130">
    <property type="match status" value="1"/>
</dbReference>
<dbReference type="PANTHER" id="PTHR48111">
    <property type="entry name" value="REGULATOR OF RPOS"/>
    <property type="match status" value="1"/>
</dbReference>
<comment type="catalytic activity">
    <reaction evidence="1">
        <text>ATP + protein L-histidine = ADP + protein N-phospho-L-histidine.</text>
        <dbReference type="EC" id="2.7.13.3"/>
    </reaction>
</comment>
<keyword evidence="4" id="KW-0902">Two-component regulatory system</keyword>
<dbReference type="EC" id="2.7.13.3" evidence="2"/>
<dbReference type="GO" id="GO:0000976">
    <property type="term" value="F:transcription cis-regulatory region binding"/>
    <property type="evidence" value="ECO:0007669"/>
    <property type="project" value="TreeGrafter"/>
</dbReference>
<keyword evidence="6" id="KW-0238">DNA-binding</keyword>
<organism evidence="10 11">
    <name type="scientific">Candidatus Abyssobacteria bacterium SURF_17</name>
    <dbReference type="NCBI Taxonomy" id="2093361"/>
    <lineage>
        <taxon>Bacteria</taxon>
        <taxon>Pseudomonadati</taxon>
        <taxon>Candidatus Hydrogenedentota</taxon>
        <taxon>Candidatus Abyssobacteria</taxon>
    </lineage>
</organism>
<dbReference type="InterPro" id="IPR001789">
    <property type="entry name" value="Sig_transdc_resp-reg_receiver"/>
</dbReference>
<dbReference type="GO" id="GO:0000155">
    <property type="term" value="F:phosphorelay sensor kinase activity"/>
    <property type="evidence" value="ECO:0007669"/>
    <property type="project" value="InterPro"/>
</dbReference>
<evidence type="ECO:0000256" key="8">
    <source>
        <dbReference type="PROSITE-ProRule" id="PRU00169"/>
    </source>
</evidence>
<comment type="caution">
    <text evidence="10">The sequence shown here is derived from an EMBL/GenBank/DDBJ whole genome shotgun (WGS) entry which is preliminary data.</text>
</comment>
<dbReference type="SMART" id="SM00448">
    <property type="entry name" value="REC"/>
    <property type="match status" value="1"/>
</dbReference>
<feature type="modified residue" description="4-aspartylphosphate" evidence="8">
    <location>
        <position position="59"/>
    </location>
</feature>